<dbReference type="RefSeq" id="WP_342372797.1">
    <property type="nucleotide sequence ID" value="NZ_CP115965.1"/>
</dbReference>
<accession>A0ABZ3CAY8</accession>
<feature type="domain" description="Pyrrolo-quinoline quinone repeat" evidence="2">
    <location>
        <begin position="479"/>
        <end position="567"/>
    </location>
</feature>
<name>A0ABZ3CAY8_9ACTN</name>
<feature type="chain" id="PRO_5046489185" evidence="1">
    <location>
        <begin position="27"/>
        <end position="576"/>
    </location>
</feature>
<reference evidence="3 4" key="1">
    <citation type="journal article" date="2023" name="Environ Microbiome">
        <title>A coral-associated actinobacterium mitigates coral bleaching under heat stress.</title>
        <authorList>
            <person name="Li J."/>
            <person name="Zou Y."/>
            <person name="Li Q."/>
            <person name="Zhang J."/>
            <person name="Bourne D.G."/>
            <person name="Lyu Y."/>
            <person name="Liu C."/>
            <person name="Zhang S."/>
        </authorList>
    </citation>
    <scope>NUCLEOTIDE SEQUENCE [LARGE SCALE GENOMIC DNA]</scope>
    <source>
        <strain evidence="3 4">SCSIO 13291</strain>
    </source>
</reference>
<dbReference type="PANTHER" id="PTHR34512:SF30">
    <property type="entry name" value="OUTER MEMBRANE PROTEIN ASSEMBLY FACTOR BAMB"/>
    <property type="match status" value="1"/>
</dbReference>
<evidence type="ECO:0000259" key="2">
    <source>
        <dbReference type="Pfam" id="PF13360"/>
    </source>
</evidence>
<dbReference type="Pfam" id="PF13360">
    <property type="entry name" value="PQQ_2"/>
    <property type="match status" value="2"/>
</dbReference>
<feature type="domain" description="Pyrrolo-quinoline quinone repeat" evidence="2">
    <location>
        <begin position="354"/>
        <end position="441"/>
    </location>
</feature>
<dbReference type="InterPro" id="IPR002372">
    <property type="entry name" value="PQQ_rpt_dom"/>
</dbReference>
<protein>
    <submittedName>
        <fullName evidence="3">PQQ-binding-like beta-propeller repeat protein</fullName>
    </submittedName>
</protein>
<feature type="signal peptide" evidence="1">
    <location>
        <begin position="1"/>
        <end position="26"/>
    </location>
</feature>
<sequence length="576" mass="62250">MHQPRRLAAIGLALTLAGLTACSTDAVVATGDRPHRPEAPVTRTVDPETDPAALSIALESLPGYEPPTDLGDGRWERPMADGSGVVTWEVLDGDGAVIPDYAPDEEIAFGDPATYAQLPGVLTFRGNPWRTGGAYGTPAVTEHTLEPVWEQQIGSIRGEGSYWPGAGWTGQPLLVQWPRETKVAMGLAQQFVDDDAFVEVIYPVFEGKIYRFDLATGEPTRPPIEVGWGFKGTASVDPRGYPLLYAGQGLNDTNGTIGPWRWRVFDLIRNEEVWHLSGLDPAAPRADWGAFDSSALVNAETDTVIAPAENGLIYKVKLNSAYDPAAGTVSVDPEVTRLRYAASTSDKFGIENSAVAYRNLMFAADNDGNVFCWDATTLEIVWMVNAGDDTDASLVLDEEADGRVFVYTGNEVDRRGSEGGEHITNIRKLDALTGEQVWQYDIPTYFQAINGGLMGSPMMGSGPTADLVFFNIARTTAPREGTMVALDKASGEVVWRRHLSNYSWSSPVLVTAEDGQQYGVLPDSGGVLHLFDPQTGEDVATLDVADGNNIESTPSVFGDTMVFAGYDAKIHAVRIR</sequence>
<dbReference type="SUPFAM" id="SSF50998">
    <property type="entry name" value="Quinoprotein alcohol dehydrogenase-like"/>
    <property type="match status" value="1"/>
</dbReference>
<evidence type="ECO:0000313" key="4">
    <source>
        <dbReference type="Proteomes" id="UP001434337"/>
    </source>
</evidence>
<dbReference type="InterPro" id="IPR011047">
    <property type="entry name" value="Quinoprotein_ADH-like_sf"/>
</dbReference>
<dbReference type="Gene3D" id="2.130.10.10">
    <property type="entry name" value="YVTN repeat-like/Quinoprotein amine dehydrogenase"/>
    <property type="match status" value="1"/>
</dbReference>
<keyword evidence="1" id="KW-0732">Signal</keyword>
<evidence type="ECO:0000313" key="3">
    <source>
        <dbReference type="EMBL" id="WZW98930.1"/>
    </source>
</evidence>
<proteinExistence type="predicted"/>
<dbReference type="Proteomes" id="UP001434337">
    <property type="component" value="Chromosome"/>
</dbReference>
<dbReference type="InterPro" id="IPR015943">
    <property type="entry name" value="WD40/YVTN_repeat-like_dom_sf"/>
</dbReference>
<dbReference type="InterPro" id="IPR011044">
    <property type="entry name" value="Quino_amine_DH_bsu"/>
</dbReference>
<evidence type="ECO:0000256" key="1">
    <source>
        <dbReference type="SAM" id="SignalP"/>
    </source>
</evidence>
<dbReference type="SUPFAM" id="SSF50969">
    <property type="entry name" value="YVTN repeat-like/Quinoprotein amine dehydrogenase"/>
    <property type="match status" value="1"/>
</dbReference>
<gene>
    <name evidence="3" type="ORF">PCC79_01580</name>
</gene>
<dbReference type="PROSITE" id="PS51257">
    <property type="entry name" value="PROKAR_LIPOPROTEIN"/>
    <property type="match status" value="1"/>
</dbReference>
<dbReference type="PANTHER" id="PTHR34512">
    <property type="entry name" value="CELL SURFACE PROTEIN"/>
    <property type="match status" value="1"/>
</dbReference>
<dbReference type="EMBL" id="CP115965">
    <property type="protein sequence ID" value="WZW98930.1"/>
    <property type="molecule type" value="Genomic_DNA"/>
</dbReference>
<keyword evidence="4" id="KW-1185">Reference proteome</keyword>
<organism evidence="3 4">
    <name type="scientific">Propioniciclava soli</name>
    <dbReference type="NCBI Taxonomy" id="2775081"/>
    <lineage>
        <taxon>Bacteria</taxon>
        <taxon>Bacillati</taxon>
        <taxon>Actinomycetota</taxon>
        <taxon>Actinomycetes</taxon>
        <taxon>Propionibacteriales</taxon>
        <taxon>Propionibacteriaceae</taxon>
        <taxon>Propioniciclava</taxon>
    </lineage>
</organism>